<evidence type="ECO:0000313" key="2">
    <source>
        <dbReference type="EMBL" id="MFC4874488.1"/>
    </source>
</evidence>
<gene>
    <name evidence="2" type="ORF">ACFPFU_22480</name>
</gene>
<dbReference type="EMBL" id="JBHSJJ010000018">
    <property type="protein sequence ID" value="MFC4874488.1"/>
    <property type="molecule type" value="Genomic_DNA"/>
</dbReference>
<evidence type="ECO:0000256" key="1">
    <source>
        <dbReference type="SAM" id="Phobius"/>
    </source>
</evidence>
<evidence type="ECO:0008006" key="4">
    <source>
        <dbReference type="Google" id="ProtNLM"/>
    </source>
</evidence>
<organism evidence="2 3">
    <name type="scientific">Negadavirga shengliensis</name>
    <dbReference type="NCBI Taxonomy" id="1389218"/>
    <lineage>
        <taxon>Bacteria</taxon>
        <taxon>Pseudomonadati</taxon>
        <taxon>Bacteroidota</taxon>
        <taxon>Cytophagia</taxon>
        <taxon>Cytophagales</taxon>
        <taxon>Cyclobacteriaceae</taxon>
        <taxon>Negadavirga</taxon>
    </lineage>
</organism>
<feature type="transmembrane region" description="Helical" evidence="1">
    <location>
        <begin position="32"/>
        <end position="53"/>
    </location>
</feature>
<name>A0ABV9T6Y0_9BACT</name>
<dbReference type="Proteomes" id="UP001595818">
    <property type="component" value="Unassembled WGS sequence"/>
</dbReference>
<dbReference type="InterPro" id="IPR010380">
    <property type="entry name" value="DUF975"/>
</dbReference>
<keyword evidence="1" id="KW-1133">Transmembrane helix</keyword>
<protein>
    <recommendedName>
        <fullName evidence="4">Membrane protein YesL</fullName>
    </recommendedName>
</protein>
<feature type="transmembrane region" description="Helical" evidence="1">
    <location>
        <begin position="124"/>
        <end position="142"/>
    </location>
</feature>
<dbReference type="PANTHER" id="PTHR40076">
    <property type="entry name" value="MEMBRANE PROTEIN-RELATED"/>
    <property type="match status" value="1"/>
</dbReference>
<accession>A0ABV9T6Y0</accession>
<evidence type="ECO:0000313" key="3">
    <source>
        <dbReference type="Proteomes" id="UP001595818"/>
    </source>
</evidence>
<keyword evidence="1" id="KW-0812">Transmembrane</keyword>
<dbReference type="RefSeq" id="WP_377068382.1">
    <property type="nucleotide sequence ID" value="NZ_JBHSJJ010000018.1"/>
</dbReference>
<keyword evidence="1" id="KW-0472">Membrane</keyword>
<proteinExistence type="predicted"/>
<sequence length="210" mass="24350">MYRKKLDRLIEAEYDFDIKTGFLRGWEIFKAVPIYSVAYTLLILSIQFLFVIYAPDFVFVFSVFLAGPMFAGFYLVANKVSQHEEVIYPDYFKGFAYYIPIILVWVVGQLLTVVGILLLVIPGIYLIIGYMFAILMNLFGGLDFWNSLEYSRKLIHKRWWKFLVFGLLIALLNIIGAFIFVFGLAVTIPVTYYAIYSVFEKITKKTLLGE</sequence>
<reference evidence="3" key="1">
    <citation type="journal article" date="2019" name="Int. J. Syst. Evol. Microbiol.">
        <title>The Global Catalogue of Microorganisms (GCM) 10K type strain sequencing project: providing services to taxonomists for standard genome sequencing and annotation.</title>
        <authorList>
            <consortium name="The Broad Institute Genomics Platform"/>
            <consortium name="The Broad Institute Genome Sequencing Center for Infectious Disease"/>
            <person name="Wu L."/>
            <person name="Ma J."/>
        </authorList>
    </citation>
    <scope>NUCLEOTIDE SEQUENCE [LARGE SCALE GENOMIC DNA]</scope>
    <source>
        <strain evidence="3">CGMCC 4.7466</strain>
    </source>
</reference>
<keyword evidence="3" id="KW-1185">Reference proteome</keyword>
<comment type="caution">
    <text evidence="2">The sequence shown here is derived from an EMBL/GenBank/DDBJ whole genome shotgun (WGS) entry which is preliminary data.</text>
</comment>
<dbReference type="PANTHER" id="PTHR40076:SF1">
    <property type="entry name" value="MEMBRANE PROTEIN"/>
    <property type="match status" value="1"/>
</dbReference>
<feature type="transmembrane region" description="Helical" evidence="1">
    <location>
        <begin position="97"/>
        <end position="118"/>
    </location>
</feature>
<feature type="transmembrane region" description="Helical" evidence="1">
    <location>
        <begin position="162"/>
        <end position="195"/>
    </location>
</feature>
<feature type="transmembrane region" description="Helical" evidence="1">
    <location>
        <begin position="59"/>
        <end position="77"/>
    </location>
</feature>